<gene>
    <name evidence="8" type="ORF">Pfra01_001746800</name>
</gene>
<dbReference type="OrthoDB" id="425114at2759"/>
<keyword evidence="2" id="KW-0032">Aminotransferase</keyword>
<dbReference type="GO" id="GO:0005524">
    <property type="term" value="F:ATP binding"/>
    <property type="evidence" value="ECO:0007669"/>
    <property type="project" value="InterPro"/>
</dbReference>
<dbReference type="InterPro" id="IPR005814">
    <property type="entry name" value="Aminotrans_3"/>
</dbReference>
<feature type="domain" description="Vms1-associating treble clef" evidence="7">
    <location>
        <begin position="397"/>
        <end position="440"/>
    </location>
</feature>
<dbReference type="Pfam" id="PF02126">
    <property type="entry name" value="PTE"/>
    <property type="match status" value="1"/>
</dbReference>
<dbReference type="Gene3D" id="3.40.640.10">
    <property type="entry name" value="Type I PLP-dependent aspartate aminotransferase-like (Major domain)"/>
    <property type="match status" value="1"/>
</dbReference>
<dbReference type="Gene3D" id="3.90.1150.10">
    <property type="entry name" value="Aspartate Aminotransferase, domain 1"/>
    <property type="match status" value="1"/>
</dbReference>
<dbReference type="PANTHER" id="PTHR42684:SF3">
    <property type="entry name" value="ADENOSYLMETHIONINE-8-AMINO-7-OXONONANOATE AMINOTRANSFERASE"/>
    <property type="match status" value="1"/>
</dbReference>
<organism evidence="8 9">
    <name type="scientific">Phytophthora fragariaefolia</name>
    <dbReference type="NCBI Taxonomy" id="1490495"/>
    <lineage>
        <taxon>Eukaryota</taxon>
        <taxon>Sar</taxon>
        <taxon>Stramenopiles</taxon>
        <taxon>Oomycota</taxon>
        <taxon>Peronosporomycetes</taxon>
        <taxon>Peronosporales</taxon>
        <taxon>Peronosporaceae</taxon>
        <taxon>Phytophthora</taxon>
    </lineage>
</organism>
<sequence>MIRTVRELVSPQDVGVTLPNEHVLHTIGSIVATSESNADLEIRSEDLMDYRRAPLAHGGRNMMLHKEDEAFQELERLLRYGNDKAKPLVVDVTLPAEGRDALVKERLHLAERLKNLNLLTVTTFEIEKINDEFSIGLSPEQQSARIAKMLETELMFGIESGGEVAFPGMMYQQVHVQNQELNQKEEILAQGLALAQAQTRAPLYLSFSVDDARDISELERAIQSWIRSLLDAGAESKKLVVCHVDRWCRGSLQGPGYAFLLQLLNMGVSVLFDLIGLLSVSDLVLVNPTFSDLSNTCEAFDHENMEPPPDSRLVEWIVRLLREQTRYAPQILLSTGVHQRIQYRRYGGGGYTYLFDNFKRRLLRQGITEAEWNELVHANVVNLLAWYVPPEAPPIPKNYLQCSICSNYFEPIEGEYFTKFTFTYCGAKCLRRHSRQKFAPLANTSAAVFDFARCYSHFHLLGMSGQSISLDEDAMCPQSGWMSYNSGSCQSVASSSSDCITLFVLLFPGLIKAEHGASSFGFLPRIKPRPCPGRTDVTPNHTGAPGASPSNSPHFLMKNVYNTPNTSISLSPAATVFNIHQISQGRAQSRLLRSLVHLPRAPQALDQMLSTPLRPLSAALRRPGAALTRRYHVGVRETQRGADALAQQKQQLRTQGAAALSLDTPVFQVFGSNTDIGKTIVSAGICRSAASRAALRGGRVEYIKPLQTGTDDDLPGSFPGDASFVRKHALLQNKEQGPLECSTLFSWKNPVSPHLAAQMEGHTITDEALLELLAEKLKAINGVNGDNAADSLVLVETAGGVCSPSASMRFQVDVYRGMRLPVVLVGDGKLGGISTTMSALETLLIRGYDVAAVCLIEQDGLDNAAALEPRASELGIPIFTMNAVPPMPEPLDKWFVEHDKVFDNVNKALKSFHQTRLESFKHMEERAEKVFWWPFTQHKKAGGLSMIDSAHGDEFSVYRPDTNSVEPLFDACASWWTQGVGHGNSKMATSLAYAAGRYGHVMFPENAHEPALQLSEKLLASVGKGWASRVYFSDDGSTAVEVALKMAFRKYVLDHKLDYSEFMSDEATGLKMVTLAQANCYHGDTLGVMNVAEKSVFNEKQHPWYRPEGVFLKVPTMALRNGKYMISIDPEIAGNAPTEETLPSLNAAFDASRDQSPLADIYRKHVAHMIETTEKNNVRVGSALIEPVLMGSGGMFLVDPLYQRMLVQECRARKIPVIYDEVFSGWWRLGVESARDLLGVDPDIACYAKLLTGGVVPMAATLASEEVFDTFYADSKGEALLHGHSFTAYPMGCAAAVTALDMYQIFNNASESTKDATRAYWNVDALTELSTRPYVERTFAIGTVACVELASENAGYASTEAAELIQVLRKNGVYARSLGNVLYLMCSPLTTKEDCNKYLATLTRQIEILQAKR</sequence>
<evidence type="ECO:0000259" key="7">
    <source>
        <dbReference type="Pfam" id="PF18716"/>
    </source>
</evidence>
<dbReference type="InterPro" id="IPR032466">
    <property type="entry name" value="Metal_Hydrolase"/>
</dbReference>
<dbReference type="SUPFAM" id="SSF52540">
    <property type="entry name" value="P-loop containing nucleoside triphosphate hydrolases"/>
    <property type="match status" value="1"/>
</dbReference>
<dbReference type="Pfam" id="PF13500">
    <property type="entry name" value="AAA_26"/>
    <property type="match status" value="1"/>
</dbReference>
<dbReference type="Proteomes" id="UP001165121">
    <property type="component" value="Unassembled WGS sequence"/>
</dbReference>
<dbReference type="EMBL" id="BSXT01002054">
    <property type="protein sequence ID" value="GMF46906.1"/>
    <property type="molecule type" value="Genomic_DNA"/>
</dbReference>
<comment type="similarity">
    <text evidence="5">Belongs to the metallo-dependent hydrolases superfamily. Phosphotriesterase family.</text>
</comment>
<dbReference type="InterPro" id="IPR001559">
    <property type="entry name" value="Phosphotriesterase"/>
</dbReference>
<dbReference type="PROSITE" id="PS51347">
    <property type="entry name" value="PHOSPHOTRIESTERASE_2"/>
    <property type="match status" value="1"/>
</dbReference>
<evidence type="ECO:0000256" key="1">
    <source>
        <dbReference type="ARBA" id="ARBA00001968"/>
    </source>
</evidence>
<evidence type="ECO:0000256" key="6">
    <source>
        <dbReference type="SAM" id="MobiDB-lite"/>
    </source>
</evidence>
<evidence type="ECO:0000313" key="8">
    <source>
        <dbReference type="EMBL" id="GMF46906.1"/>
    </source>
</evidence>
<dbReference type="InterPro" id="IPR027417">
    <property type="entry name" value="P-loop_NTPase"/>
</dbReference>
<dbReference type="InterPro" id="IPR015422">
    <property type="entry name" value="PyrdxlP-dep_Trfase_small"/>
</dbReference>
<keyword evidence="9" id="KW-1185">Reference proteome</keyword>
<dbReference type="InterPro" id="IPR015421">
    <property type="entry name" value="PyrdxlP-dep_Trfase_major"/>
</dbReference>
<dbReference type="FunFam" id="3.40.640.10:FF:000088">
    <property type="entry name" value="Bifunctional dethiobiotin synthetase/7,8-diamino-pelargonic acid aminotransferase"/>
    <property type="match status" value="1"/>
</dbReference>
<dbReference type="InterPro" id="IPR004472">
    <property type="entry name" value="DTB_synth_BioD"/>
</dbReference>
<comment type="caution">
    <text evidence="8">The sequence shown here is derived from an EMBL/GenBank/DDBJ whole genome shotgun (WGS) entry which is preliminary data.</text>
</comment>
<dbReference type="SUPFAM" id="SSF51556">
    <property type="entry name" value="Metallo-dependent hydrolases"/>
    <property type="match status" value="1"/>
</dbReference>
<comment type="cofactor">
    <cofactor evidence="1">
        <name>a divalent metal cation</name>
        <dbReference type="ChEBI" id="CHEBI:60240"/>
    </cofactor>
</comment>
<dbReference type="SUPFAM" id="SSF53383">
    <property type="entry name" value="PLP-dependent transferases"/>
    <property type="match status" value="1"/>
</dbReference>
<dbReference type="Pfam" id="PF00202">
    <property type="entry name" value="Aminotran_3"/>
    <property type="match status" value="1"/>
</dbReference>
<keyword evidence="3" id="KW-0808">Transferase</keyword>
<name>A0A9W6XWS3_9STRA</name>
<keyword evidence="4" id="KW-0663">Pyridoxal phosphate</keyword>
<accession>A0A9W6XWS3</accession>
<reference evidence="8" key="1">
    <citation type="submission" date="2023-04" db="EMBL/GenBank/DDBJ databases">
        <title>Phytophthora fragariaefolia NBRC 109709.</title>
        <authorList>
            <person name="Ichikawa N."/>
            <person name="Sato H."/>
            <person name="Tonouchi N."/>
        </authorList>
    </citation>
    <scope>NUCLEOTIDE SEQUENCE</scope>
    <source>
        <strain evidence="8">NBRC 109709</strain>
    </source>
</reference>
<dbReference type="GO" id="GO:0004015">
    <property type="term" value="F:adenosylmethionine-8-amino-7-oxononanoate transaminase activity"/>
    <property type="evidence" value="ECO:0007669"/>
    <property type="project" value="TreeGrafter"/>
</dbReference>
<dbReference type="InterPro" id="IPR015424">
    <property type="entry name" value="PyrdxlP-dep_Trfase"/>
</dbReference>
<dbReference type="Gene3D" id="3.40.50.300">
    <property type="entry name" value="P-loop containing nucleotide triphosphate hydrolases"/>
    <property type="match status" value="1"/>
</dbReference>
<evidence type="ECO:0000256" key="5">
    <source>
        <dbReference type="PROSITE-ProRule" id="PRU00679"/>
    </source>
</evidence>
<evidence type="ECO:0000256" key="2">
    <source>
        <dbReference type="ARBA" id="ARBA00022576"/>
    </source>
</evidence>
<evidence type="ECO:0000256" key="3">
    <source>
        <dbReference type="ARBA" id="ARBA00022679"/>
    </source>
</evidence>
<dbReference type="GO" id="GO:0009102">
    <property type="term" value="P:biotin biosynthetic process"/>
    <property type="evidence" value="ECO:0007669"/>
    <property type="project" value="InterPro"/>
</dbReference>
<dbReference type="GO" id="GO:0008270">
    <property type="term" value="F:zinc ion binding"/>
    <property type="evidence" value="ECO:0007669"/>
    <property type="project" value="InterPro"/>
</dbReference>
<dbReference type="Gene3D" id="3.20.20.140">
    <property type="entry name" value="Metal-dependent hydrolases"/>
    <property type="match status" value="1"/>
</dbReference>
<dbReference type="GO" id="GO:0004141">
    <property type="term" value="F:dethiobiotin synthase activity"/>
    <property type="evidence" value="ECO:0007669"/>
    <property type="project" value="InterPro"/>
</dbReference>
<dbReference type="GO" id="GO:0000287">
    <property type="term" value="F:magnesium ion binding"/>
    <property type="evidence" value="ECO:0007669"/>
    <property type="project" value="InterPro"/>
</dbReference>
<dbReference type="HAMAP" id="MF_00336">
    <property type="entry name" value="BioD"/>
    <property type="match status" value="1"/>
</dbReference>
<dbReference type="GO" id="GO:0030170">
    <property type="term" value="F:pyridoxal phosphate binding"/>
    <property type="evidence" value="ECO:0007669"/>
    <property type="project" value="InterPro"/>
</dbReference>
<evidence type="ECO:0000313" key="9">
    <source>
        <dbReference type="Proteomes" id="UP001165121"/>
    </source>
</evidence>
<dbReference type="GO" id="GO:0005739">
    <property type="term" value="C:mitochondrion"/>
    <property type="evidence" value="ECO:0007669"/>
    <property type="project" value="TreeGrafter"/>
</dbReference>
<comment type="caution">
    <text evidence="5">Lacks conserved residue(s) required for the propagation of feature annotation.</text>
</comment>
<dbReference type="Pfam" id="PF18716">
    <property type="entry name" value="VATC"/>
    <property type="match status" value="1"/>
</dbReference>
<dbReference type="CDD" id="cd03109">
    <property type="entry name" value="DTBS"/>
    <property type="match status" value="1"/>
</dbReference>
<protein>
    <submittedName>
        <fullName evidence="8">Unnamed protein product</fullName>
    </submittedName>
</protein>
<proteinExistence type="inferred from homology"/>
<dbReference type="PANTHER" id="PTHR42684">
    <property type="entry name" value="ADENOSYLMETHIONINE-8-AMINO-7-OXONONANOATE AMINOTRANSFERASE"/>
    <property type="match status" value="1"/>
</dbReference>
<evidence type="ECO:0000256" key="4">
    <source>
        <dbReference type="ARBA" id="ARBA00022898"/>
    </source>
</evidence>
<dbReference type="InterPro" id="IPR041540">
    <property type="entry name" value="VATC"/>
</dbReference>
<feature type="region of interest" description="Disordered" evidence="6">
    <location>
        <begin position="531"/>
        <end position="551"/>
    </location>
</feature>